<comment type="subcellular location">
    <subcellularLocation>
        <location evidence="1 7">Cytoplasm</location>
    </subcellularLocation>
</comment>
<evidence type="ECO:0000256" key="9">
    <source>
        <dbReference type="PIRSR" id="PIRSR004682-2"/>
    </source>
</evidence>
<accession>A0A9Y2EU39</accession>
<name>A0A9Y2EU39_9FIRM</name>
<keyword evidence="13" id="KW-1185">Reference proteome</keyword>
<evidence type="ECO:0000256" key="6">
    <source>
        <dbReference type="ARBA" id="ARBA00031828"/>
    </source>
</evidence>
<feature type="site" description="Contributes to substrate recognition" evidence="10">
    <location>
        <position position="108"/>
    </location>
</feature>
<feature type="binding site" evidence="11">
    <location>
        <position position="135"/>
    </location>
    <ligand>
        <name>Mg(2+)</name>
        <dbReference type="ChEBI" id="CHEBI:18420"/>
    </ligand>
</feature>
<keyword evidence="3 11" id="KW-0479">Metal-binding</keyword>
<dbReference type="PIRSF" id="PIRSF004682">
    <property type="entry name" value="GmhB"/>
    <property type="match status" value="1"/>
</dbReference>
<feature type="site" description="Stabilizes the phosphoryl group" evidence="10">
    <location>
        <position position="109"/>
    </location>
</feature>
<feature type="binding site" evidence="9">
    <location>
        <begin position="17"/>
        <end position="20"/>
    </location>
    <ligand>
        <name>substrate</name>
    </ligand>
</feature>
<feature type="binding site" evidence="11">
    <location>
        <position position="107"/>
    </location>
    <ligand>
        <name>Zn(2+)</name>
        <dbReference type="ChEBI" id="CHEBI:29105"/>
    </ligand>
</feature>
<dbReference type="PANTHER" id="PTHR42891">
    <property type="entry name" value="D-GLYCERO-BETA-D-MANNO-HEPTOSE-1,7-BISPHOSPHATE 7-PHOSPHATASE"/>
    <property type="match status" value="1"/>
</dbReference>
<dbReference type="EC" id="3.1.3.-" evidence="7"/>
<feature type="binding site" evidence="11">
    <location>
        <position position="105"/>
    </location>
    <ligand>
        <name>Zn(2+)</name>
        <dbReference type="ChEBI" id="CHEBI:29105"/>
    </ligand>
</feature>
<dbReference type="CDD" id="cd07503">
    <property type="entry name" value="HAD_HisB-N"/>
    <property type="match status" value="1"/>
</dbReference>
<keyword evidence="4 7" id="KW-0378">Hydrolase</keyword>
<feature type="binding site" evidence="9">
    <location>
        <position position="136"/>
    </location>
    <ligand>
        <name>substrate</name>
    </ligand>
</feature>
<dbReference type="PANTHER" id="PTHR42891:SF1">
    <property type="entry name" value="D-GLYCERO-BETA-D-MANNO-HEPTOSE-1,7-BISPHOSPHATE 7-PHOSPHATASE"/>
    <property type="match status" value="1"/>
</dbReference>
<dbReference type="NCBIfam" id="TIGR01656">
    <property type="entry name" value="Histidinol-ppas"/>
    <property type="match status" value="1"/>
</dbReference>
<evidence type="ECO:0000256" key="1">
    <source>
        <dbReference type="ARBA" id="ARBA00004496"/>
    </source>
</evidence>
<proteinExistence type="inferred from homology"/>
<evidence type="ECO:0000256" key="4">
    <source>
        <dbReference type="ARBA" id="ARBA00022801"/>
    </source>
</evidence>
<dbReference type="InterPro" id="IPR036412">
    <property type="entry name" value="HAD-like_sf"/>
</dbReference>
<dbReference type="Pfam" id="PF13242">
    <property type="entry name" value="Hydrolase_like"/>
    <property type="match status" value="1"/>
</dbReference>
<comment type="cofactor">
    <cofactor evidence="11">
        <name>Zn(2+)</name>
        <dbReference type="ChEBI" id="CHEBI:29105"/>
    </cofactor>
</comment>
<dbReference type="KEGG" id="sgbi:P3F81_01745"/>
<dbReference type="InterPro" id="IPR006549">
    <property type="entry name" value="HAD-SF_hydro_IIIA"/>
</dbReference>
<comment type="cofactor">
    <cofactor evidence="11">
        <name>Mg(2+)</name>
        <dbReference type="ChEBI" id="CHEBI:18420"/>
    </cofactor>
</comment>
<feature type="binding site" evidence="11">
    <location>
        <position position="92"/>
    </location>
    <ligand>
        <name>Zn(2+)</name>
        <dbReference type="ChEBI" id="CHEBI:29105"/>
    </ligand>
</feature>
<feature type="binding site" evidence="9">
    <location>
        <begin position="9"/>
        <end position="11"/>
    </location>
    <ligand>
        <name>substrate</name>
    </ligand>
</feature>
<reference evidence="12" key="1">
    <citation type="submission" date="2023-03" db="EMBL/GenBank/DDBJ databases">
        <title>Selenobaculum gbiensis gen. nov. sp. nov., a new bacterium isolated from the gut microbiota of IBD patient.</title>
        <authorList>
            <person name="Yeo S."/>
            <person name="Park H."/>
            <person name="Huh C.S."/>
        </authorList>
    </citation>
    <scope>NUCLEOTIDE SEQUENCE</scope>
    <source>
        <strain evidence="12">ICN-92133</strain>
    </source>
</reference>
<dbReference type="Gene3D" id="3.40.50.1000">
    <property type="entry name" value="HAD superfamily/HAD-like"/>
    <property type="match status" value="1"/>
</dbReference>
<feature type="binding site" evidence="9">
    <location>
        <begin position="108"/>
        <end position="109"/>
    </location>
    <ligand>
        <name>substrate</name>
    </ligand>
</feature>
<dbReference type="GO" id="GO:0016791">
    <property type="term" value="F:phosphatase activity"/>
    <property type="evidence" value="ECO:0007669"/>
    <property type="project" value="InterPro"/>
</dbReference>
<dbReference type="RefSeq" id="WP_147666916.1">
    <property type="nucleotide sequence ID" value="NZ_CP120678.1"/>
</dbReference>
<keyword evidence="5 7" id="KW-0119">Carbohydrate metabolism</keyword>
<feature type="binding site" evidence="11">
    <location>
        <position position="11"/>
    </location>
    <ligand>
        <name>Mg(2+)</name>
        <dbReference type="ChEBI" id="CHEBI:18420"/>
    </ligand>
</feature>
<feature type="binding site" evidence="11">
    <location>
        <position position="90"/>
    </location>
    <ligand>
        <name>Zn(2+)</name>
        <dbReference type="ChEBI" id="CHEBI:29105"/>
    </ligand>
</feature>
<evidence type="ECO:0000256" key="5">
    <source>
        <dbReference type="ARBA" id="ARBA00023277"/>
    </source>
</evidence>
<dbReference type="AlphaFoldDB" id="A0A9Y2EU39"/>
<evidence type="ECO:0000313" key="12">
    <source>
        <dbReference type="EMBL" id="WIW71075.1"/>
    </source>
</evidence>
<evidence type="ECO:0000256" key="11">
    <source>
        <dbReference type="PIRSR" id="PIRSR004682-4"/>
    </source>
</evidence>
<dbReference type="GO" id="GO:0005737">
    <property type="term" value="C:cytoplasm"/>
    <property type="evidence" value="ECO:0007669"/>
    <property type="project" value="UniProtKB-SubCell"/>
</dbReference>
<evidence type="ECO:0000256" key="2">
    <source>
        <dbReference type="ARBA" id="ARBA00022490"/>
    </source>
</evidence>
<dbReference type="EMBL" id="CP120678">
    <property type="protein sequence ID" value="WIW71075.1"/>
    <property type="molecule type" value="Genomic_DNA"/>
</dbReference>
<feature type="binding site" evidence="9">
    <location>
        <begin position="51"/>
        <end position="54"/>
    </location>
    <ligand>
        <name>substrate</name>
    </ligand>
</feature>
<dbReference type="InterPro" id="IPR006543">
    <property type="entry name" value="Histidinol-phos"/>
</dbReference>
<evidence type="ECO:0000256" key="10">
    <source>
        <dbReference type="PIRSR" id="PIRSR004682-3"/>
    </source>
</evidence>
<evidence type="ECO:0000256" key="7">
    <source>
        <dbReference type="PIRNR" id="PIRNR004682"/>
    </source>
</evidence>
<comment type="similarity">
    <text evidence="7">Belongs to the gmhB family.</text>
</comment>
<keyword evidence="2 7" id="KW-0963">Cytoplasm</keyword>
<dbReference type="GO" id="GO:0005975">
    <property type="term" value="P:carbohydrate metabolic process"/>
    <property type="evidence" value="ECO:0007669"/>
    <property type="project" value="InterPro"/>
</dbReference>
<dbReference type="InterPro" id="IPR023214">
    <property type="entry name" value="HAD_sf"/>
</dbReference>
<keyword evidence="11" id="KW-0862">Zinc</keyword>
<protein>
    <recommendedName>
        <fullName evidence="6 7">D,D-heptose 1,7-bisphosphate phosphatase</fullName>
        <ecNumber evidence="7">3.1.3.-</ecNumber>
    </recommendedName>
</protein>
<gene>
    <name evidence="12" type="ORF">P3F81_01745</name>
</gene>
<feature type="active site" description="Nucleophile" evidence="8">
    <location>
        <position position="9"/>
    </location>
</feature>
<feature type="active site" description="Nucleophile" evidence="8">
    <location>
        <position position="11"/>
    </location>
</feature>
<feature type="binding site" evidence="11">
    <location>
        <position position="136"/>
    </location>
    <ligand>
        <name>Mg(2+)</name>
        <dbReference type="ChEBI" id="CHEBI:18420"/>
    </ligand>
</feature>
<dbReference type="InterPro" id="IPR004446">
    <property type="entry name" value="Heptose_bisP_phosphatase"/>
</dbReference>
<evidence type="ECO:0000256" key="3">
    <source>
        <dbReference type="ARBA" id="ARBA00022723"/>
    </source>
</evidence>
<evidence type="ECO:0000256" key="8">
    <source>
        <dbReference type="PIRSR" id="PIRSR004682-1"/>
    </source>
</evidence>
<keyword evidence="11" id="KW-0460">Magnesium</keyword>
<evidence type="ECO:0000313" key="13">
    <source>
        <dbReference type="Proteomes" id="UP001243623"/>
    </source>
</evidence>
<feature type="binding site" evidence="11">
    <location>
        <position position="9"/>
    </location>
    <ligand>
        <name>Mg(2+)</name>
        <dbReference type="ChEBI" id="CHEBI:18420"/>
    </ligand>
</feature>
<dbReference type="GO" id="GO:0046872">
    <property type="term" value="F:metal ion binding"/>
    <property type="evidence" value="ECO:0007669"/>
    <property type="project" value="UniProtKB-KW"/>
</dbReference>
<dbReference type="SUPFAM" id="SSF56784">
    <property type="entry name" value="HAD-like"/>
    <property type="match status" value="1"/>
</dbReference>
<sequence length="171" mass="20042">MKKRAVFFDRDGVLNQDIGYLYKKADFVWMPNAIEAIRYINQKQIYVFVITNQSGIARGYYEEEDVKQLHQWMNEELAKYDAHIDDFFYCPHYENGNVEKYAISCNCRKPKTGLIEQAFSKYEDVDRQNSIMIGDKLSDVECAETAGLRGIHYKGENLLNLVQCELRNRNS</sequence>
<feature type="site" description="Stabilizes the phosphoryl group" evidence="10">
    <location>
        <position position="51"/>
    </location>
</feature>
<dbReference type="NCBIfam" id="TIGR01662">
    <property type="entry name" value="HAD-SF-IIIA"/>
    <property type="match status" value="1"/>
</dbReference>
<organism evidence="12 13">
    <name type="scientific">Selenobaculum gibii</name>
    <dbReference type="NCBI Taxonomy" id="3054208"/>
    <lineage>
        <taxon>Bacteria</taxon>
        <taxon>Bacillati</taxon>
        <taxon>Bacillota</taxon>
        <taxon>Negativicutes</taxon>
        <taxon>Selenomonadales</taxon>
        <taxon>Selenomonadaceae</taxon>
        <taxon>Selenobaculum</taxon>
    </lineage>
</organism>
<dbReference type="Proteomes" id="UP001243623">
    <property type="component" value="Chromosome"/>
</dbReference>